<reference evidence="11 12" key="1">
    <citation type="submission" date="2023-10" db="EMBL/GenBank/DDBJ databases">
        <title>Chromosome-scale genome assembly provides insights into flower coloration mechanisms of Canna indica.</title>
        <authorList>
            <person name="Li C."/>
        </authorList>
    </citation>
    <scope>NUCLEOTIDE SEQUENCE [LARGE SCALE GENOMIC DNA]</scope>
    <source>
        <tissue evidence="11">Flower</tissue>
    </source>
</reference>
<comment type="similarity">
    <text evidence="2">Belongs to the plant LTP family.</text>
</comment>
<protein>
    <recommendedName>
        <fullName evidence="10">Bifunctional inhibitor/plant lipid transfer protein/seed storage helical domain-containing protein</fullName>
    </recommendedName>
</protein>
<dbReference type="GO" id="GO:0006869">
    <property type="term" value="P:lipid transport"/>
    <property type="evidence" value="ECO:0007669"/>
    <property type="project" value="InterPro"/>
</dbReference>
<dbReference type="PANTHER" id="PTHR33044">
    <property type="entry name" value="BIFUNCTIONAL INHIBITOR/LIPID-TRANSFER PROTEIN/SEED STORAGE 2S ALBUMIN SUPERFAMILY PROTEIN-RELATED"/>
    <property type="match status" value="1"/>
</dbReference>
<dbReference type="SMART" id="SM00499">
    <property type="entry name" value="AAI"/>
    <property type="match status" value="1"/>
</dbReference>
<feature type="chain" id="PRO_5042924418" description="Bifunctional inhibitor/plant lipid transfer protein/seed storage helical domain-containing protein" evidence="9">
    <location>
        <begin position="30"/>
        <end position="261"/>
    </location>
</feature>
<proteinExistence type="inferred from homology"/>
<dbReference type="FunFam" id="1.10.110.10:FF:000001">
    <property type="entry name" value="Bifunctional inhibitor/lipid-transfer protein/seed storage 2S albumin superfamily protein"/>
    <property type="match status" value="1"/>
</dbReference>
<dbReference type="SUPFAM" id="SSF47699">
    <property type="entry name" value="Bifunctional inhibitor/lipid-transfer protein/seed storage 2S albumin"/>
    <property type="match status" value="1"/>
</dbReference>
<dbReference type="CDD" id="cd00010">
    <property type="entry name" value="AAI_LTSS"/>
    <property type="match status" value="1"/>
</dbReference>
<evidence type="ECO:0000256" key="2">
    <source>
        <dbReference type="ARBA" id="ARBA00009748"/>
    </source>
</evidence>
<keyword evidence="4 9" id="KW-0732">Signal</keyword>
<feature type="domain" description="Bifunctional inhibitor/plant lipid transfer protein/seed storage helical" evidence="10">
    <location>
        <begin position="36"/>
        <end position="115"/>
    </location>
</feature>
<name>A0AAQ3L6X1_9LILI</name>
<evidence type="ECO:0000256" key="4">
    <source>
        <dbReference type="ARBA" id="ARBA00022729"/>
    </source>
</evidence>
<dbReference type="EMBL" id="CP136898">
    <property type="protein sequence ID" value="WOL20645.1"/>
    <property type="molecule type" value="Genomic_DNA"/>
</dbReference>
<keyword evidence="3" id="KW-0472">Membrane</keyword>
<gene>
    <name evidence="11" type="ORF">Cni_G29450</name>
</gene>
<keyword evidence="7" id="KW-0449">Lipoprotein</keyword>
<feature type="signal peptide" evidence="9">
    <location>
        <begin position="1"/>
        <end position="29"/>
    </location>
</feature>
<dbReference type="Proteomes" id="UP001327560">
    <property type="component" value="Chromosome 9"/>
</dbReference>
<keyword evidence="5" id="KW-1015">Disulfide bond</keyword>
<dbReference type="GO" id="GO:0008289">
    <property type="term" value="F:lipid binding"/>
    <property type="evidence" value="ECO:0007669"/>
    <property type="project" value="InterPro"/>
</dbReference>
<keyword evidence="12" id="KW-1185">Reference proteome</keyword>
<dbReference type="InterPro" id="IPR000528">
    <property type="entry name" value="Plant_nsLTP"/>
</dbReference>
<feature type="region of interest" description="Disordered" evidence="8">
    <location>
        <begin position="121"/>
        <end position="151"/>
    </location>
</feature>
<evidence type="ECO:0000256" key="5">
    <source>
        <dbReference type="ARBA" id="ARBA00023157"/>
    </source>
</evidence>
<comment type="subcellular location">
    <subcellularLocation>
        <location evidence="1">Cell membrane</location>
        <topology evidence="1">Lipid-anchor</topology>
        <topology evidence="1">GPI-anchor</topology>
    </subcellularLocation>
</comment>
<organism evidence="11 12">
    <name type="scientific">Canna indica</name>
    <name type="common">Indian-shot</name>
    <dbReference type="NCBI Taxonomy" id="4628"/>
    <lineage>
        <taxon>Eukaryota</taxon>
        <taxon>Viridiplantae</taxon>
        <taxon>Streptophyta</taxon>
        <taxon>Embryophyta</taxon>
        <taxon>Tracheophyta</taxon>
        <taxon>Spermatophyta</taxon>
        <taxon>Magnoliopsida</taxon>
        <taxon>Liliopsida</taxon>
        <taxon>Zingiberales</taxon>
        <taxon>Cannaceae</taxon>
        <taxon>Canna</taxon>
    </lineage>
</organism>
<evidence type="ECO:0000256" key="3">
    <source>
        <dbReference type="ARBA" id="ARBA00022622"/>
    </source>
</evidence>
<evidence type="ECO:0000313" key="11">
    <source>
        <dbReference type="EMBL" id="WOL20645.1"/>
    </source>
</evidence>
<accession>A0AAQ3L6X1</accession>
<dbReference type="InterPro" id="IPR016140">
    <property type="entry name" value="Bifunc_inhib/LTP/seed_store"/>
</dbReference>
<dbReference type="InterPro" id="IPR036312">
    <property type="entry name" value="Bifun_inhib/LTP/seed_sf"/>
</dbReference>
<dbReference type="AlphaFoldDB" id="A0AAQ3L6X1"/>
<evidence type="ECO:0000256" key="8">
    <source>
        <dbReference type="SAM" id="MobiDB-lite"/>
    </source>
</evidence>
<dbReference type="Gene3D" id="1.10.110.10">
    <property type="entry name" value="Plant lipid-transfer and hydrophobic proteins"/>
    <property type="match status" value="1"/>
</dbReference>
<sequence length="261" mass="27261">MATNAATRSIQAILIAAMAAFLLCSTVMAAQSNSSCSSVIMSLSPCLDYITGNTSTPSSSCCSQLASVVQSDPECICTIISSGATSAASLGITVNQTQALALPSACKVQVPLSQCNFSGPTASPTTPLTPPSGTGGIGAGARTTNTGSSDGNSAKDESCVVWADALEWVTYGSCGHREVCSTYVMHLHSSLTTAAAASARSSAPSFSSRKYSLPWVLPHVVLFYCKVEPEKAVARKNTIDKEAEEYIKRQHWRMKCDQPEA</sequence>
<dbReference type="GO" id="GO:0005886">
    <property type="term" value="C:plasma membrane"/>
    <property type="evidence" value="ECO:0007669"/>
    <property type="project" value="UniProtKB-SubCell"/>
</dbReference>
<evidence type="ECO:0000256" key="6">
    <source>
        <dbReference type="ARBA" id="ARBA00023180"/>
    </source>
</evidence>
<evidence type="ECO:0000256" key="1">
    <source>
        <dbReference type="ARBA" id="ARBA00004609"/>
    </source>
</evidence>
<dbReference type="InterPro" id="IPR043325">
    <property type="entry name" value="LTSS"/>
</dbReference>
<dbReference type="PRINTS" id="PR00382">
    <property type="entry name" value="LIPIDTRNSFER"/>
</dbReference>
<evidence type="ECO:0000259" key="10">
    <source>
        <dbReference type="SMART" id="SM00499"/>
    </source>
</evidence>
<evidence type="ECO:0000313" key="12">
    <source>
        <dbReference type="Proteomes" id="UP001327560"/>
    </source>
</evidence>
<dbReference type="Pfam" id="PF14368">
    <property type="entry name" value="LTP_2"/>
    <property type="match status" value="1"/>
</dbReference>
<dbReference type="GO" id="GO:0098552">
    <property type="term" value="C:side of membrane"/>
    <property type="evidence" value="ECO:0007669"/>
    <property type="project" value="UniProtKB-KW"/>
</dbReference>
<keyword evidence="6" id="KW-0325">Glycoprotein</keyword>
<evidence type="ECO:0000256" key="7">
    <source>
        <dbReference type="ARBA" id="ARBA00023288"/>
    </source>
</evidence>
<keyword evidence="3" id="KW-0336">GPI-anchor</keyword>
<evidence type="ECO:0000256" key="9">
    <source>
        <dbReference type="SAM" id="SignalP"/>
    </source>
</evidence>